<accession>A0AAV3PNE0</accession>
<evidence type="ECO:0000313" key="1">
    <source>
        <dbReference type="EMBL" id="GAA0153239.1"/>
    </source>
</evidence>
<organism evidence="1 2">
    <name type="scientific">Lithospermum erythrorhizon</name>
    <name type="common">Purple gromwell</name>
    <name type="synonym">Lithospermum officinale var. erythrorhizon</name>
    <dbReference type="NCBI Taxonomy" id="34254"/>
    <lineage>
        <taxon>Eukaryota</taxon>
        <taxon>Viridiplantae</taxon>
        <taxon>Streptophyta</taxon>
        <taxon>Embryophyta</taxon>
        <taxon>Tracheophyta</taxon>
        <taxon>Spermatophyta</taxon>
        <taxon>Magnoliopsida</taxon>
        <taxon>eudicotyledons</taxon>
        <taxon>Gunneridae</taxon>
        <taxon>Pentapetalae</taxon>
        <taxon>asterids</taxon>
        <taxon>lamiids</taxon>
        <taxon>Boraginales</taxon>
        <taxon>Boraginaceae</taxon>
        <taxon>Boraginoideae</taxon>
        <taxon>Lithospermeae</taxon>
        <taxon>Lithospermum</taxon>
    </lineage>
</organism>
<dbReference type="AlphaFoldDB" id="A0AAV3PNE0"/>
<dbReference type="PANTHER" id="PTHR36746">
    <property type="entry name" value="BNAC04G51760D PROTEIN"/>
    <property type="match status" value="1"/>
</dbReference>
<proteinExistence type="predicted"/>
<dbReference type="EMBL" id="BAABME010018273">
    <property type="protein sequence ID" value="GAA0153239.1"/>
    <property type="molecule type" value="Genomic_DNA"/>
</dbReference>
<dbReference type="PANTHER" id="PTHR36746:SF3">
    <property type="entry name" value="DUF4005 DOMAIN-CONTAINING PROTEIN"/>
    <property type="match status" value="1"/>
</dbReference>
<sequence length="170" mass="19259">MAKNQTNKKSNMGIYGKLKDTVLITPFRKSQPHTIDNNNHVTYYGSSSSNPFISNSTPQKTEKTHAAKPYVSYNKKLMKMLTGTNKSASKVDKKVDNDQDYYNNDDNDEFSEYINRVKGGMRSESNVGTETVPPRRVARRDSLNDKVSNFLGRARMKNRTTSSVGDMRAF</sequence>
<comment type="caution">
    <text evidence="1">The sequence shown here is derived from an EMBL/GenBank/DDBJ whole genome shotgun (WGS) entry which is preliminary data.</text>
</comment>
<gene>
    <name evidence="1" type="ORF">LIER_37641</name>
</gene>
<protein>
    <submittedName>
        <fullName evidence="1">Uncharacterized protein</fullName>
    </submittedName>
</protein>
<name>A0AAV3PNE0_LITER</name>
<dbReference type="Proteomes" id="UP001454036">
    <property type="component" value="Unassembled WGS sequence"/>
</dbReference>
<evidence type="ECO:0000313" key="2">
    <source>
        <dbReference type="Proteomes" id="UP001454036"/>
    </source>
</evidence>
<keyword evidence="2" id="KW-1185">Reference proteome</keyword>
<reference evidence="1 2" key="1">
    <citation type="submission" date="2024-01" db="EMBL/GenBank/DDBJ databases">
        <title>The complete chloroplast genome sequence of Lithospermum erythrorhizon: insights into the phylogenetic relationship among Boraginaceae species and the maternal lineages of purple gromwells.</title>
        <authorList>
            <person name="Okada T."/>
            <person name="Watanabe K."/>
        </authorList>
    </citation>
    <scope>NUCLEOTIDE SEQUENCE [LARGE SCALE GENOMIC DNA]</scope>
</reference>